<keyword evidence="1" id="KW-0560">Oxidoreductase</keyword>
<dbReference type="Gene3D" id="3.60.130.10">
    <property type="entry name" value="Clavaminate synthase-like"/>
    <property type="match status" value="1"/>
</dbReference>
<dbReference type="InterPro" id="IPR003819">
    <property type="entry name" value="TauD/TfdA-like"/>
</dbReference>
<evidence type="ECO:0000313" key="4">
    <source>
        <dbReference type="Proteomes" id="UP001159405"/>
    </source>
</evidence>
<protein>
    <recommendedName>
        <fullName evidence="2">TauD/TfdA-like domain-containing protein</fullName>
    </recommendedName>
</protein>
<name>A0ABN8QKU7_9CNID</name>
<evidence type="ECO:0000256" key="1">
    <source>
        <dbReference type="ARBA" id="ARBA00023002"/>
    </source>
</evidence>
<dbReference type="SUPFAM" id="SSF51197">
    <property type="entry name" value="Clavaminate synthase-like"/>
    <property type="match status" value="1"/>
</dbReference>
<dbReference type="InterPro" id="IPR050411">
    <property type="entry name" value="AlphaKG_dependent_hydroxylases"/>
</dbReference>
<gene>
    <name evidence="3" type="ORF">PLOB_00007423</name>
</gene>
<dbReference type="EMBL" id="CALNXK010000135">
    <property type="protein sequence ID" value="CAH3165915.1"/>
    <property type="molecule type" value="Genomic_DNA"/>
</dbReference>
<dbReference type="InterPro" id="IPR042098">
    <property type="entry name" value="TauD-like_sf"/>
</dbReference>
<evidence type="ECO:0000259" key="2">
    <source>
        <dbReference type="Pfam" id="PF02668"/>
    </source>
</evidence>
<proteinExistence type="predicted"/>
<organism evidence="3 4">
    <name type="scientific">Porites lobata</name>
    <dbReference type="NCBI Taxonomy" id="104759"/>
    <lineage>
        <taxon>Eukaryota</taxon>
        <taxon>Metazoa</taxon>
        <taxon>Cnidaria</taxon>
        <taxon>Anthozoa</taxon>
        <taxon>Hexacorallia</taxon>
        <taxon>Scleractinia</taxon>
        <taxon>Fungiina</taxon>
        <taxon>Poritidae</taxon>
        <taxon>Porites</taxon>
    </lineage>
</organism>
<comment type="caution">
    <text evidence="3">The sequence shown here is derived from an EMBL/GenBank/DDBJ whole genome shotgun (WGS) entry which is preliminary data.</text>
</comment>
<reference evidence="3 4" key="1">
    <citation type="submission" date="2022-05" db="EMBL/GenBank/DDBJ databases">
        <authorList>
            <consortium name="Genoscope - CEA"/>
            <person name="William W."/>
        </authorList>
    </citation>
    <scope>NUCLEOTIDE SEQUENCE [LARGE SCALE GENOMIC DNA]</scope>
</reference>
<dbReference type="Pfam" id="PF02668">
    <property type="entry name" value="TauD"/>
    <property type="match status" value="1"/>
</dbReference>
<keyword evidence="4" id="KW-1185">Reference proteome</keyword>
<dbReference type="Proteomes" id="UP001159405">
    <property type="component" value="Unassembled WGS sequence"/>
</dbReference>
<sequence length="388" mass="43563">MIARVVSATWRLSSHFKGPRLRTTSHVSLPTFGRSLSNVFEPLPKQELVTKFKSRLRGRQFLPGSSGSDFPEFLGEPTDSFPLGIAVKNPNGSSLADLTAKCMEFAEETFSRSPAILFRGLPAKSAEDFSVIAGAIPYKTAAYGGIGHRSQVDKAAGTYTASERPPNYTIELHNELAYSENFPSKVYLFCVKEPADGCGGETPIMKNNDLQSRLDPDIIRKLDEKHIKYERYMPSTRHRNYISWQDGFMTNDRKEVEDIAKQQGNDIHWDENGDLYLSLIRPAFIPHPVTGEKYWFNLVTGHHNSCVDSMPTFNDTDILDGKWPYHSYYGDGSEIEPQVIQHIRAQSWACAVGFKWKCGDLLVIDNVAAQHGRIGFSGERKMLAYLTA</sequence>
<dbReference type="PANTHER" id="PTHR10696:SF21">
    <property type="entry name" value="TAUD_TFDA-LIKE DOMAIN-CONTAINING PROTEIN"/>
    <property type="match status" value="1"/>
</dbReference>
<accession>A0ABN8QKU7</accession>
<evidence type="ECO:0000313" key="3">
    <source>
        <dbReference type="EMBL" id="CAH3165915.1"/>
    </source>
</evidence>
<feature type="domain" description="TauD/TfdA-like" evidence="2">
    <location>
        <begin position="92"/>
        <end position="383"/>
    </location>
</feature>
<dbReference type="PANTHER" id="PTHR10696">
    <property type="entry name" value="GAMMA-BUTYROBETAINE HYDROXYLASE-RELATED"/>
    <property type="match status" value="1"/>
</dbReference>